<reference evidence="3 4" key="1">
    <citation type="submission" date="2010-02" db="EMBL/GenBank/DDBJ databases">
        <authorList>
            <person name="Weinstock G."/>
            <person name="Sodergren E."/>
            <person name="Clifton S."/>
            <person name="Fulton L."/>
            <person name="Fulton B."/>
            <person name="Courtney L."/>
            <person name="Fronick C."/>
            <person name="Harrison M."/>
            <person name="Strong C."/>
            <person name="Farmer C."/>
            <person name="Delahaunty K."/>
            <person name="Markovic C."/>
            <person name="Hall O."/>
            <person name="Minx P."/>
            <person name="Tomlinson C."/>
            <person name="Mitreva M."/>
            <person name="Nelson J."/>
            <person name="Hou S."/>
            <person name="Wollam A."/>
            <person name="Pepin K.H."/>
            <person name="Johnson M."/>
            <person name="Bhonagiri V."/>
            <person name="Zhang X."/>
            <person name="Suruliraj S."/>
            <person name="Warren W."/>
            <person name="Chinwalla A."/>
            <person name="Mardis E.R."/>
            <person name="Wilson R.K."/>
        </authorList>
    </citation>
    <scope>NUCLEOTIDE SEQUENCE [LARGE SCALE GENOMIC DNA]</scope>
    <source>
        <strain evidence="3 4">DSM 2876</strain>
    </source>
</reference>
<dbReference type="GeneID" id="98917310"/>
<evidence type="ECO:0008006" key="5">
    <source>
        <dbReference type="Google" id="ProtNLM"/>
    </source>
</evidence>
<dbReference type="RefSeq" id="WP_005601811.1">
    <property type="nucleotide sequence ID" value="NZ_GG663521.1"/>
</dbReference>
<accession>D4RY37</accession>
<organism evidence="3 4">
    <name type="scientific">Eshraghiella crossota DSM 2876</name>
    <dbReference type="NCBI Taxonomy" id="511680"/>
    <lineage>
        <taxon>Bacteria</taxon>
        <taxon>Bacillati</taxon>
        <taxon>Bacillota</taxon>
        <taxon>Clostridia</taxon>
        <taxon>Lachnospirales</taxon>
        <taxon>Lachnospiraceae</taxon>
        <taxon>Eshraghiella</taxon>
    </lineage>
</organism>
<dbReference type="HOGENOM" id="CLU_1173699_0_0_9"/>
<feature type="region of interest" description="Disordered" evidence="1">
    <location>
        <begin position="25"/>
        <end position="49"/>
    </location>
</feature>
<gene>
    <name evidence="3" type="ORF">BUTYVIB_00741</name>
</gene>
<dbReference type="EMBL" id="ABWN01000022">
    <property type="protein sequence ID" value="EFF68937.1"/>
    <property type="molecule type" value="Genomic_DNA"/>
</dbReference>
<sequence>MKKFFSVVLVSAMVVLTAFTGCSENDTSNGSSQTTSKSSDVQSSAVADKADFDSEEVEKNIKITPYIYDDVSTHYFVAVLKNNSNQACTLTIHLELIDKDDDVIDTETETINAFAPGTEVAVKFNHDKGDEEFARYEYTLLPKELTDYQCVTQDLDCKVSTDTDKATISVTNTGNLVAEYVQYTALFFQGDELVYADKDYVVDSDNEIKAGQTEKAESLCNKKFDSVKVYLNGSAY</sequence>
<dbReference type="Proteomes" id="UP000006238">
    <property type="component" value="Unassembled WGS sequence"/>
</dbReference>
<comment type="caution">
    <text evidence="3">The sequence shown here is derived from an EMBL/GenBank/DDBJ whole genome shotgun (WGS) entry which is preliminary data.</text>
</comment>
<evidence type="ECO:0000256" key="1">
    <source>
        <dbReference type="SAM" id="MobiDB-lite"/>
    </source>
</evidence>
<evidence type="ECO:0000313" key="3">
    <source>
        <dbReference type="EMBL" id="EFF68937.1"/>
    </source>
</evidence>
<feature type="chain" id="PRO_5038507145" description="DUF5067 domain-containing protein" evidence="2">
    <location>
        <begin position="21"/>
        <end position="236"/>
    </location>
</feature>
<dbReference type="PROSITE" id="PS51257">
    <property type="entry name" value="PROKAR_LIPOPROTEIN"/>
    <property type="match status" value="1"/>
</dbReference>
<keyword evidence="4" id="KW-1185">Reference proteome</keyword>
<dbReference type="AlphaFoldDB" id="D4RY37"/>
<keyword evidence="2" id="KW-0732">Signal</keyword>
<evidence type="ECO:0000256" key="2">
    <source>
        <dbReference type="SAM" id="SignalP"/>
    </source>
</evidence>
<feature type="signal peptide" evidence="2">
    <location>
        <begin position="1"/>
        <end position="20"/>
    </location>
</feature>
<protein>
    <recommendedName>
        <fullName evidence="5">DUF5067 domain-containing protein</fullName>
    </recommendedName>
</protein>
<dbReference type="eggNOG" id="ENOG502ZVBF">
    <property type="taxonomic scope" value="Bacteria"/>
</dbReference>
<feature type="compositionally biased region" description="Low complexity" evidence="1">
    <location>
        <begin position="31"/>
        <end position="47"/>
    </location>
</feature>
<proteinExistence type="predicted"/>
<name>D4RY37_9FIRM</name>
<evidence type="ECO:0000313" key="4">
    <source>
        <dbReference type="Proteomes" id="UP000006238"/>
    </source>
</evidence>